<dbReference type="PANTHER" id="PTHR20973:SF0">
    <property type="entry name" value="NON-STRUCTURAL MAINTENANCE OF CHROMOSOMES ELEMENT 1 HOMOLOG"/>
    <property type="match status" value="1"/>
</dbReference>
<keyword evidence="1" id="KW-0833">Ubl conjugation pathway</keyword>
<dbReference type="GO" id="GO:0006310">
    <property type="term" value="P:DNA recombination"/>
    <property type="evidence" value="ECO:0007669"/>
    <property type="project" value="UniProtKB-KW"/>
</dbReference>
<comment type="caution">
    <text evidence="3">The sequence shown here is derived from an EMBL/GenBank/DDBJ whole genome shotgun (WGS) entry which is preliminary data.</text>
</comment>
<comment type="catalytic activity">
    <reaction evidence="1">
        <text>S-ubiquitinyl-[E2 ubiquitin-conjugating enzyme]-L-cysteine + [acceptor protein]-L-lysine = [E2 ubiquitin-conjugating enzyme]-L-cysteine + N(6)-ubiquitinyl-[acceptor protein]-L-lysine.</text>
        <dbReference type="EC" id="2.3.2.27"/>
    </reaction>
</comment>
<protein>
    <recommendedName>
        <fullName evidence="1">Non-structural maintenance of chromosomes element 1 homolog</fullName>
        <ecNumber evidence="1">2.3.2.27</ecNumber>
    </recommendedName>
</protein>
<feature type="compositionally biased region" description="Basic residues" evidence="2">
    <location>
        <begin position="223"/>
        <end position="236"/>
    </location>
</feature>
<keyword evidence="1" id="KW-0862">Zinc</keyword>
<dbReference type="InterPro" id="IPR036388">
    <property type="entry name" value="WH-like_DNA-bd_sf"/>
</dbReference>
<keyword evidence="1" id="KW-0227">DNA damage</keyword>
<keyword evidence="1" id="KW-0234">DNA repair</keyword>
<dbReference type="PANTHER" id="PTHR20973">
    <property type="entry name" value="NON-SMC ELEMENT 1-RELATED"/>
    <property type="match status" value="1"/>
</dbReference>
<keyword evidence="1" id="KW-0808">Transferase</keyword>
<sequence length="273" mass="30614">MTTSIKPLSNSQKLFLQRLLVSHILTDNEARDLYNNIRTQFANIVPDEEDNDGPDPSYMGNSFDHNLGLINASLLPAFNLEICTLLLPPPYNPDDTPNNNASLIKYHAIVNKSNDGIAKSHGASSSIYGPHELAYLRLLLEKLVEHDNANNKSNHKGCMGIMNKMDIINTRNYLEGAHANKLSLASTESALEVFITEKWLVEMAPPGDDDSDDEDQEEEEERRKKKKRKSSGRKSLKGTYYGIGPRSFLELGEFLVGVGMEEERMPQTIINRP</sequence>
<name>A0ABD3NCU1_9STRA</name>
<comment type="similarity">
    <text evidence="1">Belongs to the NSE1 family.</text>
</comment>
<feature type="region of interest" description="Disordered" evidence="2">
    <location>
        <begin position="203"/>
        <end position="243"/>
    </location>
</feature>
<dbReference type="EC" id="2.3.2.27" evidence="1"/>
<dbReference type="Proteomes" id="UP001530400">
    <property type="component" value="Unassembled WGS sequence"/>
</dbReference>
<dbReference type="GO" id="GO:0005634">
    <property type="term" value="C:nucleus"/>
    <property type="evidence" value="ECO:0007669"/>
    <property type="project" value="UniProtKB-SubCell"/>
</dbReference>
<evidence type="ECO:0000256" key="2">
    <source>
        <dbReference type="SAM" id="MobiDB-lite"/>
    </source>
</evidence>
<dbReference type="InterPro" id="IPR011513">
    <property type="entry name" value="Nse1"/>
</dbReference>
<keyword evidence="1" id="KW-0539">Nucleus</keyword>
<dbReference type="GO" id="GO:0030915">
    <property type="term" value="C:Smc5-Smc6 complex"/>
    <property type="evidence" value="ECO:0007669"/>
    <property type="project" value="UniProtKB-UniRule"/>
</dbReference>
<dbReference type="GO" id="GO:0006281">
    <property type="term" value="P:DNA repair"/>
    <property type="evidence" value="ECO:0007669"/>
    <property type="project" value="UniProtKB-UniRule"/>
</dbReference>
<evidence type="ECO:0000256" key="1">
    <source>
        <dbReference type="RuleBase" id="RU368018"/>
    </source>
</evidence>
<gene>
    <name evidence="3" type="ORF">ACHAWO_011624</name>
</gene>
<dbReference type="Pfam" id="PF07574">
    <property type="entry name" value="SMC_Nse1"/>
    <property type="match status" value="1"/>
</dbReference>
<proteinExistence type="inferred from homology"/>
<comment type="subunit">
    <text evidence="1">Component of the Smc5-Smc6 complex.</text>
</comment>
<evidence type="ECO:0000313" key="3">
    <source>
        <dbReference type="EMBL" id="KAL3773444.1"/>
    </source>
</evidence>
<dbReference type="GO" id="GO:0061630">
    <property type="term" value="F:ubiquitin protein ligase activity"/>
    <property type="evidence" value="ECO:0007669"/>
    <property type="project" value="UniProtKB-EC"/>
</dbReference>
<feature type="compositionally biased region" description="Acidic residues" evidence="2">
    <location>
        <begin position="207"/>
        <end position="220"/>
    </location>
</feature>
<keyword evidence="4" id="KW-1185">Reference proteome</keyword>
<accession>A0ABD3NCU1</accession>
<keyword evidence="1" id="KW-0233">DNA recombination</keyword>
<dbReference type="GO" id="GO:0008270">
    <property type="term" value="F:zinc ion binding"/>
    <property type="evidence" value="ECO:0007669"/>
    <property type="project" value="UniProtKB-KW"/>
</dbReference>
<keyword evidence="1" id="KW-0863">Zinc-finger</keyword>
<comment type="subcellular location">
    <subcellularLocation>
        <location evidence="1">Nucleus</location>
    </subcellularLocation>
</comment>
<dbReference type="AlphaFoldDB" id="A0ABD3NCU1"/>
<dbReference type="Gene3D" id="1.10.10.10">
    <property type="entry name" value="Winged helix-like DNA-binding domain superfamily/Winged helix DNA-binding domain"/>
    <property type="match status" value="1"/>
</dbReference>
<reference evidence="3 4" key="1">
    <citation type="submission" date="2024-10" db="EMBL/GenBank/DDBJ databases">
        <title>Updated reference genomes for cyclostephanoid diatoms.</title>
        <authorList>
            <person name="Roberts W.R."/>
            <person name="Alverson A.J."/>
        </authorList>
    </citation>
    <scope>NUCLEOTIDE SEQUENCE [LARGE SCALE GENOMIC DNA]</scope>
    <source>
        <strain evidence="3 4">AJA010-31</strain>
    </source>
</reference>
<evidence type="ECO:0000313" key="4">
    <source>
        <dbReference type="Proteomes" id="UP001530400"/>
    </source>
</evidence>
<organism evidence="3 4">
    <name type="scientific">Cyclotella atomus</name>
    <dbReference type="NCBI Taxonomy" id="382360"/>
    <lineage>
        <taxon>Eukaryota</taxon>
        <taxon>Sar</taxon>
        <taxon>Stramenopiles</taxon>
        <taxon>Ochrophyta</taxon>
        <taxon>Bacillariophyta</taxon>
        <taxon>Coscinodiscophyceae</taxon>
        <taxon>Thalassiosirophycidae</taxon>
        <taxon>Stephanodiscales</taxon>
        <taxon>Stephanodiscaceae</taxon>
        <taxon>Cyclotella</taxon>
    </lineage>
</organism>
<keyword evidence="1" id="KW-0479">Metal-binding</keyword>
<dbReference type="EMBL" id="JALLPJ020001233">
    <property type="protein sequence ID" value="KAL3773444.1"/>
    <property type="molecule type" value="Genomic_DNA"/>
</dbReference>